<feature type="compositionally biased region" description="Basic and acidic residues" evidence="1">
    <location>
        <begin position="140"/>
        <end position="156"/>
    </location>
</feature>
<sequence>MSKDNIKTTKSFNEQSTKKTPTKTKGRSFCCSIFIYTCVFVSGVVIATILPELVGHHFKQPYGKEYGVMAEQIIKDLPKYLENLRQTAMVFGRDLVDRVWDLKNELERRVENMNNKKEDTIKTKTGTQRPTTQTTTRTNTKKDQSHDKKQAADDRSPQTNEF</sequence>
<keyword evidence="4" id="KW-1185">Reference proteome</keyword>
<dbReference type="EMBL" id="CAJNOL010001270">
    <property type="protein sequence ID" value="CAF1326204.1"/>
    <property type="molecule type" value="Genomic_DNA"/>
</dbReference>
<proteinExistence type="predicted"/>
<keyword evidence="2" id="KW-0812">Transmembrane</keyword>
<feature type="compositionally biased region" description="Basic and acidic residues" evidence="1">
    <location>
        <begin position="111"/>
        <end position="122"/>
    </location>
</feature>
<organism evidence="3 4">
    <name type="scientific">Rotaria sordida</name>
    <dbReference type="NCBI Taxonomy" id="392033"/>
    <lineage>
        <taxon>Eukaryota</taxon>
        <taxon>Metazoa</taxon>
        <taxon>Spiralia</taxon>
        <taxon>Gnathifera</taxon>
        <taxon>Rotifera</taxon>
        <taxon>Eurotatoria</taxon>
        <taxon>Bdelloidea</taxon>
        <taxon>Philodinida</taxon>
        <taxon>Philodinidae</taxon>
        <taxon>Rotaria</taxon>
    </lineage>
</organism>
<dbReference type="AlphaFoldDB" id="A0A815FJF6"/>
<feature type="region of interest" description="Disordered" evidence="1">
    <location>
        <begin position="1"/>
        <end position="25"/>
    </location>
</feature>
<reference evidence="3" key="1">
    <citation type="submission" date="2021-02" db="EMBL/GenBank/DDBJ databases">
        <authorList>
            <person name="Nowell W R."/>
        </authorList>
    </citation>
    <scope>NUCLEOTIDE SEQUENCE</scope>
</reference>
<comment type="caution">
    <text evidence="3">The sequence shown here is derived from an EMBL/GenBank/DDBJ whole genome shotgun (WGS) entry which is preliminary data.</text>
</comment>
<evidence type="ECO:0000256" key="2">
    <source>
        <dbReference type="SAM" id="Phobius"/>
    </source>
</evidence>
<keyword evidence="2" id="KW-1133">Transmembrane helix</keyword>
<keyword evidence="2" id="KW-0472">Membrane</keyword>
<feature type="compositionally biased region" description="Low complexity" evidence="1">
    <location>
        <begin position="123"/>
        <end position="138"/>
    </location>
</feature>
<accession>A0A815FJF6</accession>
<evidence type="ECO:0000313" key="3">
    <source>
        <dbReference type="EMBL" id="CAF1326204.1"/>
    </source>
</evidence>
<feature type="compositionally biased region" description="Polar residues" evidence="1">
    <location>
        <begin position="8"/>
        <end position="19"/>
    </location>
</feature>
<feature type="region of interest" description="Disordered" evidence="1">
    <location>
        <begin position="111"/>
        <end position="162"/>
    </location>
</feature>
<protein>
    <submittedName>
        <fullName evidence="3">Uncharacterized protein</fullName>
    </submittedName>
</protein>
<evidence type="ECO:0000256" key="1">
    <source>
        <dbReference type="SAM" id="MobiDB-lite"/>
    </source>
</evidence>
<feature type="transmembrane region" description="Helical" evidence="2">
    <location>
        <begin position="28"/>
        <end position="50"/>
    </location>
</feature>
<evidence type="ECO:0000313" key="4">
    <source>
        <dbReference type="Proteomes" id="UP000663870"/>
    </source>
</evidence>
<name>A0A815FJF6_9BILA</name>
<dbReference type="Proteomes" id="UP000663870">
    <property type="component" value="Unassembled WGS sequence"/>
</dbReference>
<gene>
    <name evidence="3" type="ORF">JXQ802_LOCUS30815</name>
</gene>